<dbReference type="SUPFAM" id="SSF50249">
    <property type="entry name" value="Nucleic acid-binding proteins"/>
    <property type="match status" value="1"/>
</dbReference>
<dbReference type="CDD" id="cd11364">
    <property type="entry name" value="RNase_PH_PNPase_2"/>
    <property type="match status" value="1"/>
</dbReference>
<evidence type="ECO:0000256" key="1">
    <source>
        <dbReference type="ARBA" id="ARBA00007404"/>
    </source>
</evidence>
<dbReference type="GO" id="GO:0005739">
    <property type="term" value="C:mitochondrion"/>
    <property type="evidence" value="ECO:0007669"/>
    <property type="project" value="TreeGrafter"/>
</dbReference>
<dbReference type="EC" id="2.7.7.8" evidence="2"/>
<dbReference type="GO" id="GO:0004654">
    <property type="term" value="F:polyribonucleotide nucleotidyltransferase activity"/>
    <property type="evidence" value="ECO:0007669"/>
    <property type="project" value="UniProtKB-EC"/>
</dbReference>
<feature type="compositionally biased region" description="Low complexity" evidence="9">
    <location>
        <begin position="757"/>
        <end position="770"/>
    </location>
</feature>
<dbReference type="InterPro" id="IPR036612">
    <property type="entry name" value="KH_dom_type_1_sf"/>
</dbReference>
<dbReference type="Pfam" id="PF00013">
    <property type="entry name" value="KH_1"/>
    <property type="match status" value="1"/>
</dbReference>
<dbReference type="CDD" id="cd11363">
    <property type="entry name" value="RNase_PH_PNPase_1"/>
    <property type="match status" value="1"/>
</dbReference>
<feature type="domain" description="S1 motif" evidence="10">
    <location>
        <begin position="663"/>
        <end position="734"/>
    </location>
</feature>
<dbReference type="GO" id="GO:0005829">
    <property type="term" value="C:cytosol"/>
    <property type="evidence" value="ECO:0007669"/>
    <property type="project" value="TreeGrafter"/>
</dbReference>
<dbReference type="InterPro" id="IPR015848">
    <property type="entry name" value="PNPase_PH_RNA-bd_bac/org-type"/>
</dbReference>
<dbReference type="SUPFAM" id="SSF55666">
    <property type="entry name" value="Ribonuclease PH domain 2-like"/>
    <property type="match status" value="2"/>
</dbReference>
<keyword evidence="4" id="KW-0808">Transferase</keyword>
<dbReference type="InterPro" id="IPR020568">
    <property type="entry name" value="Ribosomal_Su5_D2-typ_SF"/>
</dbReference>
<evidence type="ECO:0000256" key="8">
    <source>
        <dbReference type="PROSITE-ProRule" id="PRU00117"/>
    </source>
</evidence>
<dbReference type="GO" id="GO:0000175">
    <property type="term" value="F:3'-5'-RNA exonuclease activity"/>
    <property type="evidence" value="ECO:0007669"/>
    <property type="project" value="TreeGrafter"/>
</dbReference>
<dbReference type="GO" id="GO:0000958">
    <property type="term" value="P:mitochondrial mRNA catabolic process"/>
    <property type="evidence" value="ECO:0007669"/>
    <property type="project" value="TreeGrafter"/>
</dbReference>
<gene>
    <name evidence="12" type="primary">LOC108675854</name>
</gene>
<evidence type="ECO:0000256" key="7">
    <source>
        <dbReference type="ARBA" id="ARBA00031451"/>
    </source>
</evidence>
<dbReference type="OMA" id="RFMFHYN"/>
<accession>A0A8B7P2Y5</accession>
<evidence type="ECO:0000256" key="5">
    <source>
        <dbReference type="ARBA" id="ARBA00022695"/>
    </source>
</evidence>
<dbReference type="GeneID" id="108675854"/>
<dbReference type="Gene3D" id="2.40.50.140">
    <property type="entry name" value="Nucleic acid-binding proteins"/>
    <property type="match status" value="1"/>
</dbReference>
<dbReference type="PIRSF" id="PIRSF005499">
    <property type="entry name" value="PNPase"/>
    <property type="match status" value="1"/>
</dbReference>
<dbReference type="SMART" id="SM00322">
    <property type="entry name" value="KH"/>
    <property type="match status" value="1"/>
</dbReference>
<evidence type="ECO:0000313" key="12">
    <source>
        <dbReference type="RefSeq" id="XP_018019391.1"/>
    </source>
</evidence>
<evidence type="ECO:0000259" key="10">
    <source>
        <dbReference type="PROSITE" id="PS50126"/>
    </source>
</evidence>
<dbReference type="SUPFAM" id="SSF54211">
    <property type="entry name" value="Ribosomal protein S5 domain 2-like"/>
    <property type="match status" value="2"/>
</dbReference>
<dbReference type="InterPro" id="IPR003029">
    <property type="entry name" value="S1_domain"/>
</dbReference>
<dbReference type="GO" id="GO:0000965">
    <property type="term" value="P:mitochondrial RNA 3'-end processing"/>
    <property type="evidence" value="ECO:0007669"/>
    <property type="project" value="TreeGrafter"/>
</dbReference>
<dbReference type="NCBIfam" id="TIGR03591">
    <property type="entry name" value="polynuc_phos"/>
    <property type="match status" value="1"/>
</dbReference>
<dbReference type="InterPro" id="IPR012162">
    <property type="entry name" value="PNPase"/>
</dbReference>
<evidence type="ECO:0000256" key="4">
    <source>
        <dbReference type="ARBA" id="ARBA00022679"/>
    </source>
</evidence>
<dbReference type="NCBIfam" id="NF008805">
    <property type="entry name" value="PRK11824.1"/>
    <property type="match status" value="1"/>
</dbReference>
<dbReference type="OrthoDB" id="437922at2759"/>
<dbReference type="SUPFAM" id="SSF46915">
    <property type="entry name" value="Polynucleotide phosphorylase/guanosine pentaphosphate synthase (PNPase/GPSI), domain 3"/>
    <property type="match status" value="1"/>
</dbReference>
<feature type="region of interest" description="Disordered" evidence="9">
    <location>
        <begin position="743"/>
        <end position="782"/>
    </location>
</feature>
<protein>
    <recommendedName>
        <fullName evidence="2">polyribonucleotide nucleotidyltransferase</fullName>
        <ecNumber evidence="2">2.7.7.8</ecNumber>
    </recommendedName>
    <alternativeName>
        <fullName evidence="7">Polynucleotide phosphorylase 1</fullName>
    </alternativeName>
</protein>
<reference evidence="12" key="1">
    <citation type="submission" date="2025-08" db="UniProtKB">
        <authorList>
            <consortium name="RefSeq"/>
        </authorList>
    </citation>
    <scope>IDENTIFICATION</scope>
    <source>
        <tissue evidence="12">Whole organism</tissue>
    </source>
</reference>
<dbReference type="InterPro" id="IPR036345">
    <property type="entry name" value="ExoRNase_PH_dom2_sf"/>
</dbReference>
<dbReference type="KEGG" id="hazt:108675854"/>
<dbReference type="InterPro" id="IPR015847">
    <property type="entry name" value="ExoRNase_PH_dom2"/>
</dbReference>
<dbReference type="PANTHER" id="PTHR11252">
    <property type="entry name" value="POLYRIBONUCLEOTIDE NUCLEOTIDYLTRANSFERASE"/>
    <property type="match status" value="1"/>
</dbReference>
<dbReference type="SUPFAM" id="SSF54791">
    <property type="entry name" value="Eukaryotic type KH-domain (KH-domain type I)"/>
    <property type="match status" value="1"/>
</dbReference>
<evidence type="ECO:0000313" key="11">
    <source>
        <dbReference type="Proteomes" id="UP000694843"/>
    </source>
</evidence>
<dbReference type="Gene3D" id="3.30.1370.10">
    <property type="entry name" value="K Homology domain, type 1"/>
    <property type="match status" value="1"/>
</dbReference>
<keyword evidence="5" id="KW-0548">Nucleotidyltransferase</keyword>
<dbReference type="FunFam" id="2.40.50.140:FF:000113">
    <property type="entry name" value="polyribonucleotide nucleotidyltransferase 1, mitochondrial"/>
    <property type="match status" value="1"/>
</dbReference>
<dbReference type="GO" id="GO:0003723">
    <property type="term" value="F:RNA binding"/>
    <property type="evidence" value="ECO:0007669"/>
    <property type="project" value="UniProtKB-UniRule"/>
</dbReference>
<dbReference type="PROSITE" id="PS50084">
    <property type="entry name" value="KH_TYPE_1"/>
    <property type="match status" value="1"/>
</dbReference>
<dbReference type="Gene3D" id="3.30.230.70">
    <property type="entry name" value="GHMP Kinase, N-terminal domain"/>
    <property type="match status" value="2"/>
</dbReference>
<evidence type="ECO:0000256" key="2">
    <source>
        <dbReference type="ARBA" id="ARBA00012416"/>
    </source>
</evidence>
<dbReference type="FunFam" id="3.30.1370.10:FF:000001">
    <property type="entry name" value="Polyribonucleotide nucleotidyltransferase"/>
    <property type="match status" value="1"/>
</dbReference>
<keyword evidence="6 8" id="KW-0694">RNA-binding</keyword>
<evidence type="ECO:0000256" key="9">
    <source>
        <dbReference type="SAM" id="MobiDB-lite"/>
    </source>
</evidence>
<sequence>MREYLRKSSYYKSLLRNATVNHLSSRASSDTSGNVIARFSNGRSLTLETGRHARMADGSVVATMGNTSVLVTATSKPSSTPQSFLPLTVDYRQKYAAAGRIPTNYLKRELAPSDHEILTSRVIDRSVRPIFPVGFMDETLLTCSLMAVDGFNSPDVISINAASAALAVSPIPWGGPVGAVRMGYSDDELLVNPTRRELQHSELDLVVTAGPKKTVVMLEGGCNNILLPKLQKAIKAGVKECQVVVQAIQKLAERYGKPKNSFQKPQLPLEIFEAVESLISERITEIFQDYSYDKQSRDAAITAVRRDASATLAQQFPDRSAEVESAFNEITKKIFRQLVLETGVRCDGRGCSDLRAMQCRSDVFPALHGSSVFQRGQTQVQCTVAFDSLHADSPLNPLLQATGGTKDRNFLLHYSFPSFATNELGRGGAVTRREIGHGALAEKALRPLLPTNHPMTILLSATVLESNGSSSMGTVCGGSMALYDAGVKLTAPAAGVALGLISSSDDSGNITDYKILTDLLGIEDYLGDMDFKIAGTRQGVTALQADIKLPGVPLSIIMEALLNATPARNKIIQLMNDEIKQPRESKDTWPEVMTLEVPPSRRARLVGPGGTTLRKIQAQTGVEIWWEDASHICVFAPNRLAFEEAKETLDALLEDKEPTLEFGAIYTARISELRPTGVMVQLYDDMTPVLLHNSQLDMKRVQHPSALGLEVGHSIKVKYFGRDPSSGQMRLSRRAIQAVSAVTRDLHKASSEPPSPAVASQATDAAATSDENFAASKQSESL</sequence>
<dbReference type="Proteomes" id="UP000694843">
    <property type="component" value="Unplaced"/>
</dbReference>
<comment type="similarity">
    <text evidence="1">Belongs to the polyribonucleotide nucleotidyltransferase family.</text>
</comment>
<dbReference type="CTD" id="43710"/>
<dbReference type="InterPro" id="IPR004088">
    <property type="entry name" value="KH_dom_type_1"/>
</dbReference>
<keyword evidence="3" id="KW-0963">Cytoplasm</keyword>
<dbReference type="Pfam" id="PF03726">
    <property type="entry name" value="PNPase"/>
    <property type="match status" value="1"/>
</dbReference>
<evidence type="ECO:0000256" key="3">
    <source>
        <dbReference type="ARBA" id="ARBA00022490"/>
    </source>
</evidence>
<dbReference type="Pfam" id="PF01138">
    <property type="entry name" value="RNase_PH"/>
    <property type="match status" value="2"/>
</dbReference>
<dbReference type="InterPro" id="IPR027408">
    <property type="entry name" value="PNPase/RNase_PH_dom_sf"/>
</dbReference>
<keyword evidence="11" id="KW-1185">Reference proteome</keyword>
<dbReference type="InterPro" id="IPR036456">
    <property type="entry name" value="PNPase_PH_RNA-bd_sf"/>
</dbReference>
<dbReference type="InterPro" id="IPR004087">
    <property type="entry name" value="KH_dom"/>
</dbReference>
<dbReference type="FunFam" id="3.30.230.70:FF:000001">
    <property type="entry name" value="Polyribonucleotide nucleotidyltransferase"/>
    <property type="match status" value="1"/>
</dbReference>
<proteinExistence type="inferred from homology"/>
<dbReference type="InterPro" id="IPR001247">
    <property type="entry name" value="ExoRNase_PH_dom1"/>
</dbReference>
<dbReference type="RefSeq" id="XP_018019391.1">
    <property type="nucleotide sequence ID" value="XM_018163902.2"/>
</dbReference>
<dbReference type="CDD" id="cd09033">
    <property type="entry name" value="KH-I_PNPT1"/>
    <property type="match status" value="1"/>
</dbReference>
<dbReference type="AlphaFoldDB" id="A0A8B7P2Y5"/>
<evidence type="ECO:0000256" key="6">
    <source>
        <dbReference type="ARBA" id="ARBA00022884"/>
    </source>
</evidence>
<dbReference type="InterPro" id="IPR012340">
    <property type="entry name" value="NA-bd_OB-fold"/>
</dbReference>
<dbReference type="PANTHER" id="PTHR11252:SF0">
    <property type="entry name" value="POLYRIBONUCLEOTIDE NUCLEOTIDYLTRANSFERASE 1, MITOCHONDRIAL"/>
    <property type="match status" value="1"/>
</dbReference>
<organism evidence="11 12">
    <name type="scientific">Hyalella azteca</name>
    <name type="common">Amphipod</name>
    <dbReference type="NCBI Taxonomy" id="294128"/>
    <lineage>
        <taxon>Eukaryota</taxon>
        <taxon>Metazoa</taxon>
        <taxon>Ecdysozoa</taxon>
        <taxon>Arthropoda</taxon>
        <taxon>Crustacea</taxon>
        <taxon>Multicrustacea</taxon>
        <taxon>Malacostraca</taxon>
        <taxon>Eumalacostraca</taxon>
        <taxon>Peracarida</taxon>
        <taxon>Amphipoda</taxon>
        <taxon>Senticaudata</taxon>
        <taxon>Talitrida</taxon>
        <taxon>Talitroidea</taxon>
        <taxon>Hyalellidae</taxon>
        <taxon>Hyalella</taxon>
    </lineage>
</organism>
<dbReference type="PROSITE" id="PS50126">
    <property type="entry name" value="S1"/>
    <property type="match status" value="1"/>
</dbReference>
<dbReference type="Pfam" id="PF03725">
    <property type="entry name" value="RNase_PH_C"/>
    <property type="match status" value="1"/>
</dbReference>
<name>A0A8B7P2Y5_HYAAZ</name>